<dbReference type="RefSeq" id="XP_025482695.1">
    <property type="nucleotide sequence ID" value="XM_025627174.1"/>
</dbReference>
<dbReference type="GeneID" id="37129630"/>
<evidence type="ECO:0000313" key="2">
    <source>
        <dbReference type="Proteomes" id="UP000247647"/>
    </source>
</evidence>
<name>A0A318YTB1_ASPNB</name>
<proteinExistence type="predicted"/>
<reference evidence="1" key="1">
    <citation type="submission" date="2016-12" db="EMBL/GenBank/DDBJ databases">
        <title>The genomes of Aspergillus section Nigri reveals drivers in fungal speciation.</title>
        <authorList>
            <consortium name="DOE Joint Genome Institute"/>
            <person name="Vesth T.C."/>
            <person name="Nybo J."/>
            <person name="Theobald S."/>
            <person name="Brandl J."/>
            <person name="Frisvad J.C."/>
            <person name="Nielsen K.F."/>
            <person name="Lyhne E.K."/>
            <person name="Kogle M.E."/>
            <person name="Kuo A."/>
            <person name="Riley R."/>
            <person name="Clum A."/>
            <person name="Nolan M."/>
            <person name="Lipzen A."/>
            <person name="Salamov A."/>
            <person name="Henrissat B."/>
            <person name="Wiebenga A."/>
            <person name="De Vries R.P."/>
            <person name="Grigoriev I.V."/>
            <person name="Mortensen U.H."/>
            <person name="Andersen M.R."/>
            <person name="Baker S.E."/>
        </authorList>
    </citation>
    <scope>NUCLEOTIDE SEQUENCE [LARGE SCALE GENOMIC DNA]</scope>
    <source>
        <strain evidence="1">CBS 115656</strain>
    </source>
</reference>
<dbReference type="Proteomes" id="UP000247647">
    <property type="component" value="Unassembled WGS sequence"/>
</dbReference>
<gene>
    <name evidence="1" type="ORF">BO87DRAFT_423538</name>
</gene>
<protein>
    <submittedName>
        <fullName evidence="1">Uncharacterized protein</fullName>
    </submittedName>
</protein>
<organism evidence="1 2">
    <name type="scientific">Aspergillus neoniger (strain CBS 115656)</name>
    <dbReference type="NCBI Taxonomy" id="1448310"/>
    <lineage>
        <taxon>Eukaryota</taxon>
        <taxon>Fungi</taxon>
        <taxon>Dikarya</taxon>
        <taxon>Ascomycota</taxon>
        <taxon>Pezizomycotina</taxon>
        <taxon>Eurotiomycetes</taxon>
        <taxon>Eurotiomycetidae</taxon>
        <taxon>Eurotiales</taxon>
        <taxon>Aspergillaceae</taxon>
        <taxon>Aspergillus</taxon>
        <taxon>Aspergillus subgen. Circumdati</taxon>
    </lineage>
</organism>
<dbReference type="AlphaFoldDB" id="A0A318YTB1"/>
<evidence type="ECO:0000313" key="1">
    <source>
        <dbReference type="EMBL" id="PYH37217.1"/>
    </source>
</evidence>
<dbReference type="EMBL" id="KZ821451">
    <property type="protein sequence ID" value="PYH37217.1"/>
    <property type="molecule type" value="Genomic_DNA"/>
</dbReference>
<sequence>MTMKKGPLRGHRLPLRVSELASGQALLALSWIVLQQYYQQGMSGPVGVLDLLTSRKMDYRSALRVLDIALDQDRFVCEELKSFQKQISDSSITDDQPATNLPAILSCG</sequence>
<keyword evidence="2" id="KW-1185">Reference proteome</keyword>
<accession>A0A318YTB1</accession>